<dbReference type="Proteomes" id="UP000006548">
    <property type="component" value="Chromosome 2"/>
</dbReference>
<evidence type="ECO:0000313" key="4">
    <source>
        <dbReference type="Araport" id="AT2G17920"/>
    </source>
</evidence>
<reference evidence="6" key="3">
    <citation type="submission" date="2011-02" db="EMBL/GenBank/DDBJ databases">
        <authorList>
            <consortium name="TAIR"/>
            <person name="Swarbreck D."/>
            <person name="Lamesch P."/>
            <person name="Wilks C."/>
            <person name="Huala E."/>
        </authorList>
    </citation>
    <scope>NUCLEOTIDE SEQUENCE</scope>
</reference>
<dbReference type="AlphaFoldDB" id="Q6DR65"/>
<dbReference type="EMBL" id="CP002685">
    <property type="protein sequence ID" value="AEC06701.1"/>
    <property type="molecule type" value="Genomic_DNA"/>
</dbReference>
<evidence type="ECO:0000313" key="5">
    <source>
        <dbReference type="EMBL" id="AAT69167.1"/>
    </source>
</evidence>
<feature type="domain" description="DUF4283" evidence="2">
    <location>
        <begin position="33"/>
        <end position="112"/>
    </location>
</feature>
<dbReference type="InterPro" id="IPR025558">
    <property type="entry name" value="DUF4283"/>
</dbReference>
<dbReference type="TAIR" id="AT2G17920"/>
<reference evidence="5" key="2">
    <citation type="submission" date="2004-06" db="EMBL/GenBank/DDBJ databases">
        <title>Arabidopsis thaliana ORF clones of hypothetical genes.</title>
        <authorList>
            <person name="Underwood B.A."/>
            <person name="Xiao Y."/>
            <person name="Moskal W."/>
            <person name="Torian U."/>
            <person name="Redman J."/>
            <person name="Wu H.C."/>
            <person name="Utterback T."/>
            <person name="Town C.D."/>
        </authorList>
    </citation>
    <scope>NUCLEOTIDE SEQUENCE</scope>
</reference>
<feature type="domain" description="Zinc knuckle CX2CX4HX4C" evidence="3">
    <location>
        <begin position="172"/>
        <end position="220"/>
    </location>
</feature>
<dbReference type="PaxDb" id="3702-AT2G17920.1"/>
<reference evidence="6" key="4">
    <citation type="submission" date="2016-05" db="EMBL/GenBank/DDBJ databases">
        <authorList>
            <person name="Krishnakumar V."/>
            <person name="Cheng C.-Y."/>
            <person name="Chan A.P."/>
            <person name="Schobel S."/>
            <person name="Kim M."/>
            <person name="Ferlanti E.S."/>
            <person name="Belyaeva I."/>
            <person name="Rosen B.D."/>
            <person name="Micklem G."/>
            <person name="Miller J.R."/>
            <person name="Vaughn M."/>
            <person name="Town C.D."/>
        </authorList>
    </citation>
    <scope>NUCLEOTIDE SEQUENCE</scope>
</reference>
<feature type="region of interest" description="Disordered" evidence="1">
    <location>
        <begin position="240"/>
        <end position="264"/>
    </location>
</feature>
<keyword evidence="7" id="KW-1185">Reference proteome</keyword>
<dbReference type="KEGG" id="ath:AT2G17920"/>
<dbReference type="Pfam" id="PF14392">
    <property type="entry name" value="zf-CCHC_4"/>
    <property type="match status" value="1"/>
</dbReference>
<dbReference type="Araport" id="AT2G17920"/>
<dbReference type="PANTHER" id="PTHR31286">
    <property type="entry name" value="GLYCINE-RICH CELL WALL STRUCTURAL PROTEIN 1.8-LIKE"/>
    <property type="match status" value="1"/>
</dbReference>
<dbReference type="InterPro" id="IPR040256">
    <property type="entry name" value="At4g02000-like"/>
</dbReference>
<reference evidence="7" key="5">
    <citation type="journal article" date="2017" name="Plant J.">
        <title>Araport11: a complete reannotation of the Arabidopsis thaliana reference genome.</title>
        <authorList>
            <person name="Cheng C.Y."/>
            <person name="Krishnakumar V."/>
            <person name="Chan A.P."/>
            <person name="Thibaud-Nissen F."/>
            <person name="Schobel S."/>
            <person name="Town C.D."/>
        </authorList>
    </citation>
    <scope>GENOME REANNOTATION</scope>
    <source>
        <strain evidence="7">cv. Columbia</strain>
    </source>
</reference>
<dbReference type="OMA" id="MAAYMEG"/>
<gene>
    <name evidence="4 6" type="ordered locus">At2g17920</name>
    <name evidence="6" type="ORF">T13L16.6</name>
    <name evidence="6" type="ORF">T13L16_6</name>
</gene>
<organism evidence="5">
    <name type="scientific">Arabidopsis thaliana</name>
    <name type="common">Mouse-ear cress</name>
    <dbReference type="NCBI Taxonomy" id="3702"/>
    <lineage>
        <taxon>Eukaryota</taxon>
        <taxon>Viridiplantae</taxon>
        <taxon>Streptophyta</taxon>
        <taxon>Embryophyta</taxon>
        <taxon>Tracheophyta</taxon>
        <taxon>Spermatophyta</taxon>
        <taxon>Magnoliopsida</taxon>
        <taxon>eudicotyledons</taxon>
        <taxon>Gunneridae</taxon>
        <taxon>Pentapetalae</taxon>
        <taxon>rosids</taxon>
        <taxon>malvids</taxon>
        <taxon>Brassicales</taxon>
        <taxon>Brassicaceae</taxon>
        <taxon>Camelineae</taxon>
        <taxon>Arabidopsis</taxon>
    </lineage>
</organism>
<dbReference type="EMBL" id="AY649250">
    <property type="protein sequence ID" value="AAT69167.1"/>
    <property type="molecule type" value="Genomic_DNA"/>
</dbReference>
<dbReference type="PANTHER" id="PTHR31286:SF162">
    <property type="entry name" value="DUF4283 DOMAIN-CONTAINING PROTEIN-RELATED"/>
    <property type="match status" value="1"/>
</dbReference>
<accession>Q6DR65</accession>
<protein>
    <submittedName>
        <fullName evidence="6">Nucleic acid binding / zinc ion binding protein</fullName>
    </submittedName>
</protein>
<dbReference type="HOGENOM" id="CLU_070919_0_0_1"/>
<dbReference type="RefSeq" id="NP_179382.2">
    <property type="nucleotide sequence ID" value="NM_127346.2"/>
</dbReference>
<dbReference type="InterPro" id="IPR025836">
    <property type="entry name" value="Zn_knuckle_CX2CX4HX4C"/>
</dbReference>
<evidence type="ECO:0000313" key="6">
    <source>
        <dbReference type="EMBL" id="AEC06701.1"/>
    </source>
</evidence>
<evidence type="ECO:0000259" key="3">
    <source>
        <dbReference type="Pfam" id="PF14392"/>
    </source>
</evidence>
<evidence type="ECO:0000313" key="7">
    <source>
        <dbReference type="Proteomes" id="UP000006548"/>
    </source>
</evidence>
<proteinExistence type="predicted"/>
<reference evidence="6 7" key="1">
    <citation type="journal article" date="1999" name="Nature">
        <title>Sequence and analysis of chromosome 2 of the plant Arabidopsis thaliana.</title>
        <authorList>
            <person name="Lin X."/>
            <person name="Kaul S."/>
            <person name="Rounsley S."/>
            <person name="Shea T.P."/>
            <person name="Benito M.I."/>
            <person name="Town C.D."/>
            <person name="Fujii C.Y."/>
            <person name="Mason T."/>
            <person name="Bowman C.L."/>
            <person name="Barnstead M."/>
            <person name="Feldblyum T.V."/>
            <person name="Buell C.R."/>
            <person name="Ketchum K.A."/>
            <person name="Lee J."/>
            <person name="Ronning C.M."/>
            <person name="Koo H.L."/>
            <person name="Moffat K.S."/>
            <person name="Cronin L.A."/>
            <person name="Shen M."/>
            <person name="Pai G."/>
            <person name="Van Aken S."/>
            <person name="Umayam L."/>
            <person name="Tallon L.J."/>
            <person name="Gill J.E."/>
            <person name="Adams M.D."/>
            <person name="Carrera A.J."/>
            <person name="Creasy T.H."/>
            <person name="Goodman H.M."/>
            <person name="Somerville C.R."/>
            <person name="Copenhaver G.P."/>
            <person name="Preuss D."/>
            <person name="Nierman W.C."/>
            <person name="White O."/>
            <person name="Eisen J.A."/>
            <person name="Salzberg S.L."/>
            <person name="Fraser C.M."/>
            <person name="Venter J.C."/>
        </authorList>
    </citation>
    <scope>NUCLEOTIDE SEQUENCE [LARGE SCALE GENOMIC DNA]</scope>
    <source>
        <strain evidence="7">cv. Columbia</strain>
    </source>
</reference>
<evidence type="ECO:0000259" key="2">
    <source>
        <dbReference type="Pfam" id="PF14111"/>
    </source>
</evidence>
<dbReference type="GeneID" id="816302"/>
<dbReference type="ExpressionAtlas" id="Q6DR65">
    <property type="expression patterns" value="differential"/>
</dbReference>
<evidence type="ECO:0000256" key="1">
    <source>
        <dbReference type="SAM" id="MobiDB-lite"/>
    </source>
</evidence>
<feature type="compositionally biased region" description="Polar residues" evidence="1">
    <location>
        <begin position="240"/>
        <end position="253"/>
    </location>
</feature>
<name>Q6DR65_ARATH</name>
<dbReference type="Pfam" id="PF14111">
    <property type="entry name" value="DUF4283"/>
    <property type="match status" value="1"/>
</dbReference>
<sequence length="307" mass="35640">MADELWDEIQNLELRQEGPSLFIPNEAYIMVAGRNRLSIIARPLNPRVQNLQAIITALPRAWGLTAHVHGRIIDDTYVQFLFQSEMDLLSVQRREPWLFNNWFVASQRWQPAPALNFVTTIDLWVQMRGIPFLYVSEETALEIAQEIGAIISLDFHDTTSTQIAYIRVRVRVGITDSLRFFQRITFESGESALIRFQYERLRRICSNCFRFTHNRNYCPYRPRVQILDRERAALHDSVLRSSNNSQSQMTESSFPAPLTPPPRVPAPPLNHQELAAATPYFPSKNCSFPALHSSYYSKWYWQTSSFP</sequence>